<dbReference type="PANTHER" id="PTHR11802:SF472">
    <property type="entry name" value="SERINE CARBOXYPEPTIDASE CPVL-RELATED"/>
    <property type="match status" value="1"/>
</dbReference>
<dbReference type="EMBL" id="JARKHS020027434">
    <property type="protein sequence ID" value="KAK8765396.1"/>
    <property type="molecule type" value="Genomic_DNA"/>
</dbReference>
<evidence type="ECO:0000256" key="1">
    <source>
        <dbReference type="ARBA" id="ARBA00009431"/>
    </source>
</evidence>
<organism evidence="8 9">
    <name type="scientific">Amblyomma americanum</name>
    <name type="common">Lone star tick</name>
    <dbReference type="NCBI Taxonomy" id="6943"/>
    <lineage>
        <taxon>Eukaryota</taxon>
        <taxon>Metazoa</taxon>
        <taxon>Ecdysozoa</taxon>
        <taxon>Arthropoda</taxon>
        <taxon>Chelicerata</taxon>
        <taxon>Arachnida</taxon>
        <taxon>Acari</taxon>
        <taxon>Parasitiformes</taxon>
        <taxon>Ixodida</taxon>
        <taxon>Ixodoidea</taxon>
        <taxon>Ixodidae</taxon>
        <taxon>Amblyomminae</taxon>
        <taxon>Amblyomma</taxon>
    </lineage>
</organism>
<dbReference type="Proteomes" id="UP001321473">
    <property type="component" value="Unassembled WGS sequence"/>
</dbReference>
<dbReference type="InterPro" id="IPR029058">
    <property type="entry name" value="AB_hydrolase_fold"/>
</dbReference>
<proteinExistence type="inferred from homology"/>
<keyword evidence="2" id="KW-0121">Carboxypeptidase</keyword>
<protein>
    <recommendedName>
        <fullName evidence="10">Serine carboxypeptidase</fullName>
    </recommendedName>
</protein>
<keyword evidence="3" id="KW-0645">Protease</keyword>
<evidence type="ECO:0000313" key="8">
    <source>
        <dbReference type="EMBL" id="KAK8765396.1"/>
    </source>
</evidence>
<comment type="caution">
    <text evidence="8">The sequence shown here is derived from an EMBL/GenBank/DDBJ whole genome shotgun (WGS) entry which is preliminary data.</text>
</comment>
<dbReference type="PANTHER" id="PTHR11802">
    <property type="entry name" value="SERINE PROTEASE FAMILY S10 SERINE CARBOXYPEPTIDASE"/>
    <property type="match status" value="1"/>
</dbReference>
<accession>A0AAQ4DSF6</accession>
<evidence type="ECO:0000256" key="5">
    <source>
        <dbReference type="ARBA" id="ARBA00022801"/>
    </source>
</evidence>
<dbReference type="GO" id="GO:0006508">
    <property type="term" value="P:proteolysis"/>
    <property type="evidence" value="ECO:0007669"/>
    <property type="project" value="UniProtKB-KW"/>
</dbReference>
<reference evidence="8 9" key="1">
    <citation type="journal article" date="2023" name="Arcadia Sci">
        <title>De novo assembly of a long-read Amblyomma americanum tick genome.</title>
        <authorList>
            <person name="Chou S."/>
            <person name="Poskanzer K.E."/>
            <person name="Rollins M."/>
            <person name="Thuy-Boun P.S."/>
        </authorList>
    </citation>
    <scope>NUCLEOTIDE SEQUENCE [LARGE SCALE GENOMIC DNA]</scope>
    <source>
        <strain evidence="8">F_SG_1</strain>
        <tissue evidence="8">Salivary glands</tissue>
    </source>
</reference>
<dbReference type="GO" id="GO:0004185">
    <property type="term" value="F:serine-type carboxypeptidase activity"/>
    <property type="evidence" value="ECO:0007669"/>
    <property type="project" value="InterPro"/>
</dbReference>
<dbReference type="Gene3D" id="3.40.50.1820">
    <property type="entry name" value="alpha/beta hydrolase"/>
    <property type="match status" value="1"/>
</dbReference>
<comment type="similarity">
    <text evidence="1">Belongs to the peptidase S10 family.</text>
</comment>
<evidence type="ECO:0000256" key="6">
    <source>
        <dbReference type="ARBA" id="ARBA00023180"/>
    </source>
</evidence>
<evidence type="ECO:0008006" key="10">
    <source>
        <dbReference type="Google" id="ProtNLM"/>
    </source>
</evidence>
<feature type="signal peptide" evidence="7">
    <location>
        <begin position="1"/>
        <end position="24"/>
    </location>
</feature>
<evidence type="ECO:0000256" key="2">
    <source>
        <dbReference type="ARBA" id="ARBA00022645"/>
    </source>
</evidence>
<gene>
    <name evidence="8" type="ORF">V5799_032004</name>
</gene>
<dbReference type="PRINTS" id="PR00724">
    <property type="entry name" value="CRBOXYPTASEC"/>
</dbReference>
<dbReference type="SUPFAM" id="SSF53474">
    <property type="entry name" value="alpha/beta-Hydrolases"/>
    <property type="match status" value="1"/>
</dbReference>
<dbReference type="InterPro" id="IPR001563">
    <property type="entry name" value="Peptidase_S10"/>
</dbReference>
<name>A0AAQ4DSF6_AMBAM</name>
<evidence type="ECO:0000256" key="3">
    <source>
        <dbReference type="ARBA" id="ARBA00022670"/>
    </source>
</evidence>
<evidence type="ECO:0000313" key="9">
    <source>
        <dbReference type="Proteomes" id="UP001321473"/>
    </source>
</evidence>
<keyword evidence="9" id="KW-1185">Reference proteome</keyword>
<evidence type="ECO:0000256" key="4">
    <source>
        <dbReference type="ARBA" id="ARBA00022729"/>
    </source>
</evidence>
<evidence type="ECO:0000256" key="7">
    <source>
        <dbReference type="SAM" id="SignalP"/>
    </source>
</evidence>
<feature type="chain" id="PRO_5042971186" description="Serine carboxypeptidase" evidence="7">
    <location>
        <begin position="25"/>
        <end position="255"/>
    </location>
</feature>
<keyword evidence="5" id="KW-0378">Hydrolase</keyword>
<dbReference type="Pfam" id="PF00450">
    <property type="entry name" value="Peptidase_S10"/>
    <property type="match status" value="1"/>
</dbReference>
<sequence>MMYRVTCPLSLLLFGALCLGKSKGKPTKEYCDLYLSQPAPFDDAVFYPKSDTLPPKERNKIKNRSRVCLPKPCEDVEAYSGFIPVDDGSDTSFLFFLHLKSKVQKAPLLLWLQGGPGNSSLFGQFLENGPLGIDASENLYRRKHTLLHKFSIIYLDQPVGAGYSFDEKTAVPSYFERGYRTHILRFLRRFVRIFNEYAGRPFYIAGESYGEALISQRFTEAVILGAGHYAAVDKPDGAYYLMTEFMHSEALKIEN</sequence>
<dbReference type="AlphaFoldDB" id="A0AAQ4DSF6"/>
<keyword evidence="6" id="KW-0325">Glycoprotein</keyword>
<keyword evidence="4 7" id="KW-0732">Signal</keyword>